<organism evidence="2 3">
    <name type="scientific">Cocos nucifera</name>
    <name type="common">Coconut palm</name>
    <dbReference type="NCBI Taxonomy" id="13894"/>
    <lineage>
        <taxon>Eukaryota</taxon>
        <taxon>Viridiplantae</taxon>
        <taxon>Streptophyta</taxon>
        <taxon>Embryophyta</taxon>
        <taxon>Tracheophyta</taxon>
        <taxon>Spermatophyta</taxon>
        <taxon>Magnoliopsida</taxon>
        <taxon>Liliopsida</taxon>
        <taxon>Arecaceae</taxon>
        <taxon>Arecoideae</taxon>
        <taxon>Cocoseae</taxon>
        <taxon>Attaleinae</taxon>
        <taxon>Cocos</taxon>
    </lineage>
</organism>
<dbReference type="AlphaFoldDB" id="A0A8K0I5I3"/>
<evidence type="ECO:0000256" key="1">
    <source>
        <dbReference type="SAM" id="MobiDB-lite"/>
    </source>
</evidence>
<name>A0A8K0I5I3_COCNU</name>
<feature type="region of interest" description="Disordered" evidence="1">
    <location>
        <begin position="71"/>
        <end position="109"/>
    </location>
</feature>
<sequence length="109" mass="12516">MVDSGYEWMAVTGSVSLTMDARWDARKRKKKHKSRISREIIKCEQSRGRYVTSLSLSLSLWLSLYEISRHGERETRAKGGTRETGSALQEENESTVEDEIEEPFTDCNV</sequence>
<feature type="compositionally biased region" description="Basic and acidic residues" evidence="1">
    <location>
        <begin position="71"/>
        <end position="81"/>
    </location>
</feature>
<gene>
    <name evidence="2" type="ORF">COCNU_04G005860</name>
</gene>
<protein>
    <submittedName>
        <fullName evidence="2">Uncharacterized protein</fullName>
    </submittedName>
</protein>
<dbReference type="Proteomes" id="UP000797356">
    <property type="component" value="Chromosome 4"/>
</dbReference>
<feature type="compositionally biased region" description="Acidic residues" evidence="1">
    <location>
        <begin position="90"/>
        <end position="109"/>
    </location>
</feature>
<dbReference type="EMBL" id="CM017875">
    <property type="protein sequence ID" value="KAG1338280.1"/>
    <property type="molecule type" value="Genomic_DNA"/>
</dbReference>
<reference evidence="2" key="1">
    <citation type="journal article" date="2017" name="Gigascience">
        <title>The genome draft of coconut (Cocos nucifera).</title>
        <authorList>
            <person name="Xiao Y."/>
            <person name="Xu P."/>
            <person name="Fan H."/>
            <person name="Baudouin L."/>
            <person name="Xia W."/>
            <person name="Bocs S."/>
            <person name="Xu J."/>
            <person name="Li Q."/>
            <person name="Guo A."/>
            <person name="Zhou L."/>
            <person name="Li J."/>
            <person name="Wu Y."/>
            <person name="Ma Z."/>
            <person name="Armero A."/>
            <person name="Issali A.E."/>
            <person name="Liu N."/>
            <person name="Peng M."/>
            <person name="Yang Y."/>
        </authorList>
    </citation>
    <scope>NUCLEOTIDE SEQUENCE</scope>
    <source>
        <tissue evidence="2">Spear leaf of Hainan Tall coconut</tissue>
    </source>
</reference>
<evidence type="ECO:0000313" key="2">
    <source>
        <dbReference type="EMBL" id="KAG1338280.1"/>
    </source>
</evidence>
<evidence type="ECO:0000313" key="3">
    <source>
        <dbReference type="Proteomes" id="UP000797356"/>
    </source>
</evidence>
<reference evidence="2" key="2">
    <citation type="submission" date="2019-07" db="EMBL/GenBank/DDBJ databases">
        <authorList>
            <person name="Yang Y."/>
            <person name="Bocs S."/>
            <person name="Baudouin L."/>
        </authorList>
    </citation>
    <scope>NUCLEOTIDE SEQUENCE</scope>
    <source>
        <tissue evidence="2">Spear leaf of Hainan Tall coconut</tissue>
    </source>
</reference>
<proteinExistence type="predicted"/>
<comment type="caution">
    <text evidence="2">The sequence shown here is derived from an EMBL/GenBank/DDBJ whole genome shotgun (WGS) entry which is preliminary data.</text>
</comment>
<keyword evidence="3" id="KW-1185">Reference proteome</keyword>
<accession>A0A8K0I5I3</accession>